<organism evidence="2 3">
    <name type="scientific">Paracoccus denitrificans (strain Pd 1222)</name>
    <dbReference type="NCBI Taxonomy" id="318586"/>
    <lineage>
        <taxon>Bacteria</taxon>
        <taxon>Pseudomonadati</taxon>
        <taxon>Pseudomonadota</taxon>
        <taxon>Alphaproteobacteria</taxon>
        <taxon>Rhodobacterales</taxon>
        <taxon>Paracoccaceae</taxon>
        <taxon>Paracoccus</taxon>
    </lineage>
</organism>
<dbReference type="AlphaFoldDB" id="A1B440"/>
<dbReference type="PANTHER" id="PTHR12526:SF636">
    <property type="entry name" value="BLL3647 PROTEIN"/>
    <property type="match status" value="1"/>
</dbReference>
<keyword evidence="2" id="KW-0808">Transferase</keyword>
<dbReference type="GO" id="GO:0016757">
    <property type="term" value="F:glycosyltransferase activity"/>
    <property type="evidence" value="ECO:0007669"/>
    <property type="project" value="InterPro"/>
</dbReference>
<dbReference type="EnsemblBacteria" id="ABL70284">
    <property type="protein sequence ID" value="ABL70284"/>
    <property type="gene ID" value="Pden_2192"/>
</dbReference>
<keyword evidence="3" id="KW-1185">Reference proteome</keyword>
<dbReference type="SUPFAM" id="SSF53756">
    <property type="entry name" value="UDP-Glycosyltransferase/glycogen phosphorylase"/>
    <property type="match status" value="1"/>
</dbReference>
<accession>A1B440</accession>
<dbReference type="CAZy" id="GT4">
    <property type="family name" value="Glycosyltransferase Family 4"/>
</dbReference>
<dbReference type="KEGG" id="pde:Pden_2192"/>
<dbReference type="InterPro" id="IPR001296">
    <property type="entry name" value="Glyco_trans_1"/>
</dbReference>
<evidence type="ECO:0000313" key="3">
    <source>
        <dbReference type="Proteomes" id="UP000000361"/>
    </source>
</evidence>
<evidence type="ECO:0000313" key="2">
    <source>
        <dbReference type="EMBL" id="ABL70284.1"/>
    </source>
</evidence>
<reference evidence="3" key="1">
    <citation type="submission" date="2006-12" db="EMBL/GenBank/DDBJ databases">
        <title>Complete sequence of chromosome 1 of Paracoccus denitrificans PD1222.</title>
        <authorList>
            <person name="Copeland A."/>
            <person name="Lucas S."/>
            <person name="Lapidus A."/>
            <person name="Barry K."/>
            <person name="Detter J.C."/>
            <person name="Glavina del Rio T."/>
            <person name="Hammon N."/>
            <person name="Israni S."/>
            <person name="Dalin E."/>
            <person name="Tice H."/>
            <person name="Pitluck S."/>
            <person name="Munk A.C."/>
            <person name="Brettin T."/>
            <person name="Bruce D."/>
            <person name="Han C."/>
            <person name="Tapia R."/>
            <person name="Gilna P."/>
            <person name="Schmutz J."/>
            <person name="Larimer F."/>
            <person name="Land M."/>
            <person name="Hauser L."/>
            <person name="Kyrpides N."/>
            <person name="Lykidis A."/>
            <person name="Spiro S."/>
            <person name="Richardson D.J."/>
            <person name="Moir J.W.B."/>
            <person name="Ferguson S.J."/>
            <person name="van Spanning R.J.M."/>
            <person name="Richardson P."/>
        </authorList>
    </citation>
    <scope>NUCLEOTIDE SEQUENCE [LARGE SCALE GENOMIC DNA]</scope>
    <source>
        <strain evidence="3">Pd 1222</strain>
    </source>
</reference>
<dbReference type="Gene3D" id="3.40.50.2000">
    <property type="entry name" value="Glycogen Phosphorylase B"/>
    <property type="match status" value="2"/>
</dbReference>
<feature type="domain" description="Glycosyl transferase family 1" evidence="1">
    <location>
        <begin position="233"/>
        <end position="404"/>
    </location>
</feature>
<dbReference type="CDD" id="cd03801">
    <property type="entry name" value="GT4_PimA-like"/>
    <property type="match status" value="1"/>
</dbReference>
<dbReference type="eggNOG" id="COG0438">
    <property type="taxonomic scope" value="Bacteria"/>
</dbReference>
<sequence length="437" mass="47452">MRPISPDRGRFPPRRPRGFDVLKIGFFIPEFPGQTHIFLWRERQALAELGIEAELISTRPPPRAIASHSWAAEAQARTRYLIPLGSGGLGIVAEFLRSGPAGWTRGLGAVLTAEAQGLKGRLRMLALLAMGARLKRIARQQGWGHVHVHSCADSANIAMFAERLGGPSYSLTLHGPTLEGYGPNQRQKWRHARFATIISQLLAGVAEREIGADRPAVINVAPMGVDLDQIRRQAPWQPPAPGEPLRIFACGRLNAVKGHDHLVRTIEILRARGIDARLEIAGEDEQGGSGYRRQLDALIAEKGLGDVVTLLGAVSEERVREGLERAHVFALASLNEGIAVAIMEAMAMEMPVVVTDVGGNHELITSGRDAILVPPERPEIMADEIARLHADPQEAQRLAQASRARVAAAFHHRRSAEAVADGLARTLPGAREALTRA</sequence>
<dbReference type="NCBIfam" id="NF041876">
    <property type="entry name" value="EPS_EpsE"/>
    <property type="match status" value="1"/>
</dbReference>
<proteinExistence type="predicted"/>
<dbReference type="Proteomes" id="UP000000361">
    <property type="component" value="Chromosome 1"/>
</dbReference>
<dbReference type="HOGENOM" id="CLU_009583_14_2_5"/>
<gene>
    <name evidence="2" type="ordered locus">Pden_2192</name>
</gene>
<dbReference type="EMBL" id="CP000489">
    <property type="protein sequence ID" value="ABL70284.1"/>
    <property type="molecule type" value="Genomic_DNA"/>
</dbReference>
<dbReference type="STRING" id="318586.Pden_2192"/>
<evidence type="ECO:0000259" key="1">
    <source>
        <dbReference type="Pfam" id="PF00534"/>
    </source>
</evidence>
<dbReference type="PANTHER" id="PTHR12526">
    <property type="entry name" value="GLYCOSYLTRANSFERASE"/>
    <property type="match status" value="1"/>
</dbReference>
<dbReference type="Pfam" id="PF00534">
    <property type="entry name" value="Glycos_transf_1"/>
    <property type="match status" value="1"/>
</dbReference>
<name>A1B440_PARDP</name>
<protein>
    <submittedName>
        <fullName evidence="2">Glycosyl transferase, group 1</fullName>
    </submittedName>
</protein>